<comment type="similarity">
    <text evidence="1">Belongs to the 4-hydroxybenzoyl-CoA thioesterase family.</text>
</comment>
<protein>
    <submittedName>
        <fullName evidence="3">Acyl-CoA thioesterase YbgC</fullName>
        <ecNumber evidence="3">3.1.2.-</ecNumber>
    </submittedName>
</protein>
<dbReference type="Gene3D" id="3.10.129.10">
    <property type="entry name" value="Hotdog Thioesterase"/>
    <property type="match status" value="1"/>
</dbReference>
<dbReference type="InterPro" id="IPR050563">
    <property type="entry name" value="4-hydroxybenzoyl-CoA_TE"/>
</dbReference>
<comment type="caution">
    <text evidence="3">The sequence shown here is derived from an EMBL/GenBank/DDBJ whole genome shotgun (WGS) entry which is preliminary data.</text>
</comment>
<dbReference type="AlphaFoldDB" id="A0A1J5RSS9"/>
<dbReference type="EC" id="3.1.2.-" evidence="3"/>
<evidence type="ECO:0000256" key="1">
    <source>
        <dbReference type="ARBA" id="ARBA00005953"/>
    </source>
</evidence>
<gene>
    <name evidence="3" type="primary">ybgC_5</name>
    <name evidence="3" type="ORF">GALL_189360</name>
</gene>
<proteinExistence type="inferred from homology"/>
<dbReference type="InterPro" id="IPR029069">
    <property type="entry name" value="HotDog_dom_sf"/>
</dbReference>
<evidence type="ECO:0000256" key="2">
    <source>
        <dbReference type="ARBA" id="ARBA00022801"/>
    </source>
</evidence>
<dbReference type="NCBIfam" id="TIGR00051">
    <property type="entry name" value="YbgC/FadM family acyl-CoA thioesterase"/>
    <property type="match status" value="1"/>
</dbReference>
<keyword evidence="2 3" id="KW-0378">Hydrolase</keyword>
<name>A0A1J5RSS9_9ZZZZ</name>
<dbReference type="CDD" id="cd00586">
    <property type="entry name" value="4HBT"/>
    <property type="match status" value="1"/>
</dbReference>
<dbReference type="EMBL" id="MLJW01000111">
    <property type="protein sequence ID" value="OIQ99022.1"/>
    <property type="molecule type" value="Genomic_DNA"/>
</dbReference>
<dbReference type="PIRSF" id="PIRSF003230">
    <property type="entry name" value="YbgC"/>
    <property type="match status" value="1"/>
</dbReference>
<dbReference type="SUPFAM" id="SSF54637">
    <property type="entry name" value="Thioesterase/thiol ester dehydrase-isomerase"/>
    <property type="match status" value="1"/>
</dbReference>
<evidence type="ECO:0000313" key="3">
    <source>
        <dbReference type="EMBL" id="OIQ99022.1"/>
    </source>
</evidence>
<dbReference type="GO" id="GO:0047617">
    <property type="term" value="F:fatty acyl-CoA hydrolase activity"/>
    <property type="evidence" value="ECO:0007669"/>
    <property type="project" value="TreeGrafter"/>
</dbReference>
<dbReference type="InterPro" id="IPR006684">
    <property type="entry name" value="YbgC/YbaW"/>
</dbReference>
<sequence length="151" mass="16846">MSRVPGVNFVLPIRVYYEDTDAAGVVYYASYLKFLERARTEWLRALGYEQRRLAGDFGVAFVARSISAEYLKPALLDDLLNVSSTIESVGRVQVVFGQNVLRESAQGVELLLTAKMRVACVDSARMKAAAMPEDVFQTFRILTSNRTGNRA</sequence>
<organism evidence="3">
    <name type="scientific">mine drainage metagenome</name>
    <dbReference type="NCBI Taxonomy" id="410659"/>
    <lineage>
        <taxon>unclassified sequences</taxon>
        <taxon>metagenomes</taxon>
        <taxon>ecological metagenomes</taxon>
    </lineage>
</organism>
<dbReference type="Pfam" id="PF13279">
    <property type="entry name" value="4HBT_2"/>
    <property type="match status" value="1"/>
</dbReference>
<dbReference type="InterPro" id="IPR014166">
    <property type="entry name" value="Tol-Pal_acyl-CoA_thioesterase"/>
</dbReference>
<dbReference type="NCBIfam" id="TIGR02799">
    <property type="entry name" value="thio_ybgC"/>
    <property type="match status" value="1"/>
</dbReference>
<accession>A0A1J5RSS9</accession>
<dbReference type="PANTHER" id="PTHR31793:SF37">
    <property type="entry name" value="ACYL-COA THIOESTER HYDROLASE YBGC"/>
    <property type="match status" value="1"/>
</dbReference>
<dbReference type="FunFam" id="3.10.129.10:FF:000004">
    <property type="entry name" value="Tol-pal system-associated acyl-CoA thioesterase"/>
    <property type="match status" value="1"/>
</dbReference>
<dbReference type="PANTHER" id="PTHR31793">
    <property type="entry name" value="4-HYDROXYBENZOYL-COA THIOESTERASE FAMILY MEMBER"/>
    <property type="match status" value="1"/>
</dbReference>
<reference evidence="3" key="1">
    <citation type="submission" date="2016-10" db="EMBL/GenBank/DDBJ databases">
        <title>Sequence of Gallionella enrichment culture.</title>
        <authorList>
            <person name="Poehlein A."/>
            <person name="Muehling M."/>
            <person name="Daniel R."/>
        </authorList>
    </citation>
    <scope>NUCLEOTIDE SEQUENCE</scope>
</reference>